<comment type="caution">
    <text evidence="3">The sequence shown here is derived from an EMBL/GenBank/DDBJ whole genome shotgun (WGS) entry which is preliminary data.</text>
</comment>
<name>A0ABS7TV92_9BACT</name>
<dbReference type="Gene3D" id="3.40.50.410">
    <property type="entry name" value="von Willebrand factor, type A domain"/>
    <property type="match status" value="1"/>
</dbReference>
<dbReference type="RefSeq" id="WP_224193895.1">
    <property type="nucleotide sequence ID" value="NZ_JAIRAU010000028.1"/>
</dbReference>
<keyword evidence="4" id="KW-1185">Reference proteome</keyword>
<protein>
    <submittedName>
        <fullName evidence="3">VWA domain-containing protein</fullName>
    </submittedName>
</protein>
<feature type="chain" id="PRO_5045050491" evidence="1">
    <location>
        <begin position="23"/>
        <end position="517"/>
    </location>
</feature>
<feature type="signal peptide" evidence="1">
    <location>
        <begin position="1"/>
        <end position="22"/>
    </location>
</feature>
<dbReference type="EMBL" id="JAIRAU010000028">
    <property type="protein sequence ID" value="MBZ5712134.1"/>
    <property type="molecule type" value="Genomic_DNA"/>
</dbReference>
<keyword evidence="1" id="KW-0732">Signal</keyword>
<dbReference type="Proteomes" id="UP001139031">
    <property type="component" value="Unassembled WGS sequence"/>
</dbReference>
<sequence>MSRLDLRLGLALSMALLAPACGDDGGSAAAADSGGENGGSLGAGQGGAQDFGQFKQILEEGRIPGPETLDDVGFFNEHKIDLPPATCAGDVCLHGLYGEMGNMISGTNCITVLVGLNTAIDVKQLERPPLNLALVIDSSGSMEGEPMQYVREGLLRMLDALDPADRITLVDFDTTARVMTEYVTGSDPALIEAIGELAASGGTNIYDGLRTGFELMAAHADPGRQNRVVFLSDGVATEGITNDAKILAMAQGYSEQGYGLTTIGVGADFDVSLMRTLSEQGSGAFYFLEDPAAVQEVFVEEVTAFLVPLAEDVTITADIVDNYSLRAIRGTKLSTVEGNHGAIEIPNLQLAHRETVDDHEDGRRGGGGAILLELLPRNGQPRVADVGELKLRYRHPVDKQYVEEVAAIKTTVDPGEIDLEKGVFDNSSSEKGFVMLNIYVGFDMAATRAAQGDLAGALNILDGLEAAVDGWLADNPDFDIEDDLKYIRMFMDNLVAAGADADPDVPLPAPEPWPDGD</sequence>
<dbReference type="InterPro" id="IPR036465">
    <property type="entry name" value="vWFA_dom_sf"/>
</dbReference>
<proteinExistence type="predicted"/>
<gene>
    <name evidence="3" type="ORF">K7C98_23065</name>
</gene>
<dbReference type="PANTHER" id="PTHR10338:SF108">
    <property type="entry name" value="INTER-ALPHA-TRYPSIN INHIBITOR HEAVY CHAIN H4-LIKE PROTEIN"/>
    <property type="match status" value="1"/>
</dbReference>
<feature type="domain" description="VWFA" evidence="2">
    <location>
        <begin position="131"/>
        <end position="302"/>
    </location>
</feature>
<evidence type="ECO:0000313" key="4">
    <source>
        <dbReference type="Proteomes" id="UP001139031"/>
    </source>
</evidence>
<dbReference type="Pfam" id="PF00092">
    <property type="entry name" value="VWA"/>
    <property type="match status" value="1"/>
</dbReference>
<dbReference type="InterPro" id="IPR002035">
    <property type="entry name" value="VWF_A"/>
</dbReference>
<dbReference type="PANTHER" id="PTHR10338">
    <property type="entry name" value="INTER-ALPHA-TRYPSIN INHIBITOR HEAVY CHAIN FAMILY MEMBER"/>
    <property type="match status" value="1"/>
</dbReference>
<evidence type="ECO:0000313" key="3">
    <source>
        <dbReference type="EMBL" id="MBZ5712134.1"/>
    </source>
</evidence>
<dbReference type="SMART" id="SM00327">
    <property type="entry name" value="VWA"/>
    <property type="match status" value="1"/>
</dbReference>
<organism evidence="3 4">
    <name type="scientific">Nannocystis pusilla</name>
    <dbReference type="NCBI Taxonomy" id="889268"/>
    <lineage>
        <taxon>Bacteria</taxon>
        <taxon>Pseudomonadati</taxon>
        <taxon>Myxococcota</taxon>
        <taxon>Polyangia</taxon>
        <taxon>Nannocystales</taxon>
        <taxon>Nannocystaceae</taxon>
        <taxon>Nannocystis</taxon>
    </lineage>
</organism>
<evidence type="ECO:0000259" key="2">
    <source>
        <dbReference type="PROSITE" id="PS50234"/>
    </source>
</evidence>
<dbReference type="PROSITE" id="PS50234">
    <property type="entry name" value="VWFA"/>
    <property type="match status" value="1"/>
</dbReference>
<dbReference type="SUPFAM" id="SSF53300">
    <property type="entry name" value="vWA-like"/>
    <property type="match status" value="1"/>
</dbReference>
<accession>A0ABS7TV92</accession>
<evidence type="ECO:0000256" key="1">
    <source>
        <dbReference type="SAM" id="SignalP"/>
    </source>
</evidence>
<dbReference type="InterPro" id="IPR050934">
    <property type="entry name" value="ITIH"/>
</dbReference>
<reference evidence="3" key="1">
    <citation type="submission" date="2021-08" db="EMBL/GenBank/DDBJ databases">
        <authorList>
            <person name="Stevens D.C."/>
        </authorList>
    </citation>
    <scope>NUCLEOTIDE SEQUENCE</scope>
    <source>
        <strain evidence="3">DSM 53165</strain>
    </source>
</reference>